<protein>
    <submittedName>
        <fullName evidence="3">NYN domain-containing protein</fullName>
    </submittedName>
</protein>
<dbReference type="CDD" id="cd10146">
    <property type="entry name" value="LabA_like_C"/>
    <property type="match status" value="1"/>
</dbReference>
<dbReference type="PROSITE" id="PS51644">
    <property type="entry name" value="HTH_OST"/>
    <property type="match status" value="1"/>
</dbReference>
<evidence type="ECO:0000313" key="3">
    <source>
        <dbReference type="EMBL" id="MBC9226346.1"/>
    </source>
</evidence>
<dbReference type="Pfam" id="PF12872">
    <property type="entry name" value="OST-HTH"/>
    <property type="match status" value="1"/>
</dbReference>
<feature type="compositionally biased region" description="Basic residues" evidence="1">
    <location>
        <begin position="195"/>
        <end position="205"/>
    </location>
</feature>
<dbReference type="InterPro" id="IPR021139">
    <property type="entry name" value="NYN"/>
</dbReference>
<dbReference type="GO" id="GO:0004540">
    <property type="term" value="F:RNA nuclease activity"/>
    <property type="evidence" value="ECO:0007669"/>
    <property type="project" value="InterPro"/>
</dbReference>
<evidence type="ECO:0000313" key="4">
    <source>
        <dbReference type="EMBL" id="QNL93837.1"/>
    </source>
</evidence>
<feature type="domain" description="HTH OST-type" evidence="2">
    <location>
        <begin position="263"/>
        <end position="340"/>
    </location>
</feature>
<evidence type="ECO:0000256" key="1">
    <source>
        <dbReference type="SAM" id="MobiDB-lite"/>
    </source>
</evidence>
<evidence type="ECO:0000313" key="5">
    <source>
        <dbReference type="Proteomes" id="UP000515871"/>
    </source>
</evidence>
<proteinExistence type="predicted"/>
<gene>
    <name evidence="4" type="ORF">H9L21_12110</name>
    <name evidence="3" type="ORF">IBG24_08465</name>
</gene>
<dbReference type="EMBL" id="JACTVM010000002">
    <property type="protein sequence ID" value="MBC9226346.1"/>
    <property type="molecule type" value="Genomic_DNA"/>
</dbReference>
<organism evidence="3 6">
    <name type="scientific">Aeromicrobium senzhongii</name>
    <dbReference type="NCBI Taxonomy" id="2663859"/>
    <lineage>
        <taxon>Bacteria</taxon>
        <taxon>Bacillati</taxon>
        <taxon>Actinomycetota</taxon>
        <taxon>Actinomycetes</taxon>
        <taxon>Propionibacteriales</taxon>
        <taxon>Nocardioidaceae</taxon>
        <taxon>Aeromicrobium</taxon>
    </lineage>
</organism>
<feature type="region of interest" description="Disordered" evidence="1">
    <location>
        <begin position="178"/>
        <end position="257"/>
    </location>
</feature>
<dbReference type="Gene3D" id="3.30.420.610">
    <property type="entry name" value="LOTUS domain-like"/>
    <property type="match status" value="1"/>
</dbReference>
<accession>A0A8I0EVZ5</accession>
<dbReference type="PANTHER" id="PTHR35811">
    <property type="entry name" value="SLR1870 PROTEIN"/>
    <property type="match status" value="1"/>
</dbReference>
<dbReference type="Proteomes" id="UP000515871">
    <property type="component" value="Chromosome"/>
</dbReference>
<name>A0A8I0EVZ5_9ACTN</name>
<dbReference type="Proteomes" id="UP000620591">
    <property type="component" value="Unassembled WGS sequence"/>
</dbReference>
<dbReference type="PANTHER" id="PTHR35811:SF1">
    <property type="entry name" value="HTH OST-TYPE DOMAIN-CONTAINING PROTEIN"/>
    <property type="match status" value="1"/>
</dbReference>
<dbReference type="EMBL" id="CP060587">
    <property type="protein sequence ID" value="QNL93837.1"/>
    <property type="molecule type" value="Genomic_DNA"/>
</dbReference>
<keyword evidence="5" id="KW-1185">Reference proteome</keyword>
<dbReference type="AlphaFoldDB" id="A0A8I0EVZ5"/>
<dbReference type="InterPro" id="IPR041966">
    <property type="entry name" value="LOTUS-like"/>
</dbReference>
<dbReference type="Pfam" id="PF01936">
    <property type="entry name" value="NYN"/>
    <property type="match status" value="1"/>
</dbReference>
<sequence>MTNSSDSAVAVYLDFDNIVISRYDQVHGKQSFWKDRDAGFDEAKLRQAEIDVHAILDYASSFGRLALTRAYADWSMPFNVRYKKQLVDRAIDLVQLFPASGSKNGADIRLAVDALEDMGRMPQVGTVVLAAGDSDYIPLAQRLKRMGRYVVAVGVAGATSRSLAAACDELLTYDNLPGLTQNGDDEEVEQASPRAPRKSARRGTRKSGSPKTEAETEVEASTDAEPSKATRSIEIPVSTEPRLQPIFVPAGGSQDDEDDEQALARQATRLLLRALRLLGEKDPEEEWTHSGTVKSQMKRMDSSFNEKELGFKTFTDFLKSRNSVVEVDEDNQTRKVRLRPGH</sequence>
<dbReference type="InterPro" id="IPR025605">
    <property type="entry name" value="OST-HTH/LOTUS_dom"/>
</dbReference>
<dbReference type="Gene3D" id="3.40.50.1010">
    <property type="entry name" value="5'-nuclease"/>
    <property type="match status" value="1"/>
</dbReference>
<evidence type="ECO:0000259" key="2">
    <source>
        <dbReference type="PROSITE" id="PS51644"/>
    </source>
</evidence>
<dbReference type="RefSeq" id="WP_154596681.1">
    <property type="nucleotide sequence ID" value="NZ_CP060587.1"/>
</dbReference>
<dbReference type="CDD" id="cd11297">
    <property type="entry name" value="PIN_LabA-like_N_1"/>
    <property type="match status" value="1"/>
</dbReference>
<evidence type="ECO:0000313" key="6">
    <source>
        <dbReference type="Proteomes" id="UP000620591"/>
    </source>
</evidence>
<reference evidence="3" key="1">
    <citation type="submission" date="2020-09" db="EMBL/GenBank/DDBJ databases">
        <title>Novel species in genus Aeromicrobium.</title>
        <authorList>
            <person name="Zhang G."/>
        </authorList>
    </citation>
    <scope>NUCLEOTIDE SEQUENCE</scope>
    <source>
        <strain evidence="5">zg-629</strain>
        <strain evidence="4">Zg-629</strain>
        <strain evidence="3">Zg-636</strain>
    </source>
</reference>